<comment type="caution">
    <text evidence="4">The sequence shown here is derived from an EMBL/GenBank/DDBJ whole genome shotgun (WGS) entry which is preliminary data.</text>
</comment>
<dbReference type="Gene3D" id="1.25.70.10">
    <property type="entry name" value="Transcription termination factor 3, mitochondrial"/>
    <property type="match status" value="1"/>
</dbReference>
<dbReference type="SMART" id="SM00733">
    <property type="entry name" value="Mterf"/>
    <property type="match status" value="5"/>
</dbReference>
<keyword evidence="3" id="KW-0809">Transit peptide</keyword>
<dbReference type="Proteomes" id="UP000827721">
    <property type="component" value="Unassembled WGS sequence"/>
</dbReference>
<protein>
    <submittedName>
        <fullName evidence="4">Uncharacterized protein</fullName>
    </submittedName>
</protein>
<keyword evidence="2" id="KW-0805">Transcription regulation</keyword>
<keyword evidence="2" id="KW-0804">Transcription</keyword>
<evidence type="ECO:0000256" key="1">
    <source>
        <dbReference type="ARBA" id="ARBA00007692"/>
    </source>
</evidence>
<sequence>MSFRSSTIEISKQCYVYEKIVSGPDSVIALLKSHGFSETQISKVIRGYPRVLCCSPEKTLLPKLEFFYSKGLSSPELAKISYAYPNLLSRSLENYLIPTFNYLSDLFKSSETAIAAVKYNPCILGHDVETYMVPSINVLRDVGVPERNILLFINIWHRINKTSSHTFRNTVEAIKDMGISPSSSRFILAVNAKLYGRTYWESKVNIYKRWGWSEEEVLAAFCKNPLCMLASKDKIMAVMDFLVNKMDMESSSISKRPDVIVLSMEKRFIPRAAVFHFLLSKGLINRKDTNLITLFTCLEKAFLQKFVNSYNEAPQLLKLYQEKLVISKLTKIFVSRERHAVILK</sequence>
<accession>A0ABQ8IAG7</accession>
<dbReference type="InterPro" id="IPR003690">
    <property type="entry name" value="MTERF"/>
</dbReference>
<evidence type="ECO:0000256" key="2">
    <source>
        <dbReference type="ARBA" id="ARBA00022472"/>
    </source>
</evidence>
<dbReference type="PANTHER" id="PTHR13068:SF166">
    <property type="entry name" value="TRANSCRIPTION TERMINATION FACTOR MTERF15, MITOCHONDRIAL-LIKE"/>
    <property type="match status" value="1"/>
</dbReference>
<evidence type="ECO:0000313" key="4">
    <source>
        <dbReference type="EMBL" id="KAH7573617.1"/>
    </source>
</evidence>
<comment type="similarity">
    <text evidence="1">Belongs to the mTERF family.</text>
</comment>
<dbReference type="InterPro" id="IPR038538">
    <property type="entry name" value="MTERF_sf"/>
</dbReference>
<proteinExistence type="inferred from homology"/>
<gene>
    <name evidence="4" type="ORF">JRO89_XS03G0181200</name>
</gene>
<organism evidence="4 5">
    <name type="scientific">Xanthoceras sorbifolium</name>
    <dbReference type="NCBI Taxonomy" id="99658"/>
    <lineage>
        <taxon>Eukaryota</taxon>
        <taxon>Viridiplantae</taxon>
        <taxon>Streptophyta</taxon>
        <taxon>Embryophyta</taxon>
        <taxon>Tracheophyta</taxon>
        <taxon>Spermatophyta</taxon>
        <taxon>Magnoliopsida</taxon>
        <taxon>eudicotyledons</taxon>
        <taxon>Gunneridae</taxon>
        <taxon>Pentapetalae</taxon>
        <taxon>rosids</taxon>
        <taxon>malvids</taxon>
        <taxon>Sapindales</taxon>
        <taxon>Sapindaceae</taxon>
        <taxon>Xanthoceroideae</taxon>
        <taxon>Xanthoceras</taxon>
    </lineage>
</organism>
<dbReference type="PANTHER" id="PTHR13068">
    <property type="entry name" value="CGI-12 PROTEIN-RELATED"/>
    <property type="match status" value="1"/>
</dbReference>
<dbReference type="Pfam" id="PF02536">
    <property type="entry name" value="mTERF"/>
    <property type="match status" value="2"/>
</dbReference>
<reference evidence="4 5" key="1">
    <citation type="submission" date="2021-02" db="EMBL/GenBank/DDBJ databases">
        <title>Plant Genome Project.</title>
        <authorList>
            <person name="Zhang R.-G."/>
        </authorList>
    </citation>
    <scope>NUCLEOTIDE SEQUENCE [LARGE SCALE GENOMIC DNA]</scope>
    <source>
        <tissue evidence="4">Leaves</tissue>
    </source>
</reference>
<name>A0ABQ8IAG7_9ROSI</name>
<evidence type="ECO:0000256" key="3">
    <source>
        <dbReference type="ARBA" id="ARBA00022946"/>
    </source>
</evidence>
<keyword evidence="5" id="KW-1185">Reference proteome</keyword>
<keyword evidence="2" id="KW-0806">Transcription termination</keyword>
<evidence type="ECO:0000313" key="5">
    <source>
        <dbReference type="Proteomes" id="UP000827721"/>
    </source>
</evidence>
<dbReference type="EMBL" id="JAFEMO010000003">
    <property type="protein sequence ID" value="KAH7573617.1"/>
    <property type="molecule type" value="Genomic_DNA"/>
</dbReference>